<evidence type="ECO:0000313" key="9">
    <source>
        <dbReference type="EMBL" id="ORY24999.1"/>
    </source>
</evidence>
<proteinExistence type="inferred from homology"/>
<reference evidence="9 10" key="1">
    <citation type="submission" date="2016-08" db="EMBL/GenBank/DDBJ databases">
        <title>A Parts List for Fungal Cellulosomes Revealed by Comparative Genomics.</title>
        <authorList>
            <consortium name="DOE Joint Genome Institute"/>
            <person name="Haitjema C.H."/>
            <person name="Gilmore S.P."/>
            <person name="Henske J.K."/>
            <person name="Solomon K.V."/>
            <person name="De Groot R."/>
            <person name="Kuo A."/>
            <person name="Mondo S.J."/>
            <person name="Salamov A.A."/>
            <person name="Labutti K."/>
            <person name="Zhao Z."/>
            <person name="Chiniquy J."/>
            <person name="Barry K."/>
            <person name="Brewer H.M."/>
            <person name="Purvine S.O."/>
            <person name="Wright A.T."/>
            <person name="Boxma B."/>
            <person name="Van Alen T."/>
            <person name="Hackstein J.H."/>
            <person name="Baker S.E."/>
            <person name="Grigoriev I.V."/>
            <person name="O'Malley M.A."/>
        </authorList>
    </citation>
    <scope>NUCLEOTIDE SEQUENCE [LARGE SCALE GENOMIC DNA]</scope>
    <source>
        <strain evidence="9 10">G1</strain>
    </source>
</reference>
<feature type="domain" description="RNA polymerase Rpb1" evidence="8">
    <location>
        <begin position="1"/>
        <end position="55"/>
    </location>
</feature>
<feature type="domain" description="RNA polymerase Rpb1" evidence="7">
    <location>
        <begin position="62"/>
        <end position="346"/>
    </location>
</feature>
<dbReference type="GO" id="GO:0003899">
    <property type="term" value="F:DNA-directed RNA polymerase activity"/>
    <property type="evidence" value="ECO:0007669"/>
    <property type="project" value="UniProtKB-EC"/>
</dbReference>
<dbReference type="InterPro" id="IPR038120">
    <property type="entry name" value="Rpb1_funnel_sf"/>
</dbReference>
<dbReference type="Gene3D" id="6.10.250.2940">
    <property type="match status" value="1"/>
</dbReference>
<protein>
    <recommendedName>
        <fullName evidence="2">DNA-directed RNA polymerase</fullName>
        <ecNumber evidence="2">2.7.7.6</ecNumber>
    </recommendedName>
</protein>
<evidence type="ECO:0000259" key="8">
    <source>
        <dbReference type="Pfam" id="PF05000"/>
    </source>
</evidence>
<dbReference type="InterPro" id="IPR045867">
    <property type="entry name" value="DNA-dir_RpoC_beta_prime"/>
</dbReference>
<evidence type="ECO:0000256" key="6">
    <source>
        <dbReference type="ARBA" id="ARBA00023163"/>
    </source>
</evidence>
<evidence type="ECO:0000256" key="5">
    <source>
        <dbReference type="ARBA" id="ARBA00022695"/>
    </source>
</evidence>
<name>A0A1Y2AQZ9_9FUNG</name>
<dbReference type="OrthoDB" id="2157155at2759"/>
<dbReference type="Proteomes" id="UP000193920">
    <property type="component" value="Unassembled WGS sequence"/>
</dbReference>
<dbReference type="STRING" id="1754190.A0A1Y2AQZ9"/>
<comment type="caution">
    <text evidence="9">The sequence shown here is derived from an EMBL/GenBank/DDBJ whole genome shotgun (WGS) entry which is preliminary data.</text>
</comment>
<organism evidence="9 10">
    <name type="scientific">Neocallimastix californiae</name>
    <dbReference type="NCBI Taxonomy" id="1754190"/>
    <lineage>
        <taxon>Eukaryota</taxon>
        <taxon>Fungi</taxon>
        <taxon>Fungi incertae sedis</taxon>
        <taxon>Chytridiomycota</taxon>
        <taxon>Chytridiomycota incertae sedis</taxon>
        <taxon>Neocallimastigomycetes</taxon>
        <taxon>Neocallimastigales</taxon>
        <taxon>Neocallimastigaceae</taxon>
        <taxon>Neocallimastix</taxon>
    </lineage>
</organism>
<dbReference type="EMBL" id="MCOG01000216">
    <property type="protein sequence ID" value="ORY24999.1"/>
    <property type="molecule type" value="Genomic_DNA"/>
</dbReference>
<dbReference type="GO" id="GO:0005736">
    <property type="term" value="C:RNA polymerase I complex"/>
    <property type="evidence" value="ECO:0007669"/>
    <property type="project" value="TreeGrafter"/>
</dbReference>
<evidence type="ECO:0000256" key="4">
    <source>
        <dbReference type="ARBA" id="ARBA00022679"/>
    </source>
</evidence>
<keyword evidence="10" id="KW-1185">Reference proteome</keyword>
<dbReference type="PANTHER" id="PTHR19376:SF11">
    <property type="entry name" value="DNA-DIRECTED RNA POLYMERASE I SUBUNIT RPA1"/>
    <property type="match status" value="1"/>
</dbReference>
<evidence type="ECO:0000256" key="2">
    <source>
        <dbReference type="ARBA" id="ARBA00012418"/>
    </source>
</evidence>
<dbReference type="GO" id="GO:0006351">
    <property type="term" value="P:DNA-templated transcription"/>
    <property type="evidence" value="ECO:0007669"/>
    <property type="project" value="InterPro"/>
</dbReference>
<dbReference type="Gene3D" id="1.10.357.120">
    <property type="match status" value="1"/>
</dbReference>
<dbReference type="Pfam" id="PF05000">
    <property type="entry name" value="RNA_pol_Rpb1_4"/>
    <property type="match status" value="1"/>
</dbReference>
<dbReference type="InterPro" id="IPR007083">
    <property type="entry name" value="RNA_pol_Rpb1_4"/>
</dbReference>
<comment type="similarity">
    <text evidence="1">Belongs to the RNA polymerase beta' chain family.</text>
</comment>
<keyword evidence="5" id="KW-0548">Nucleotidyltransferase</keyword>
<sequence length="417" mass="46300">MIVSGAKGSNVNVSQISCLLGQQELEGRRVPVIVSGKTLPSFQPFDTSARAGGYIAGRFLTGIKPQEYFFHCMAGREGLIDTAVKTSRSGYLQRCLVKHLEGLRVQYDNTVRDSDGSVIQFLYGEDSLDVQKQKTLNQFGFWAKNCYAAVNKLKLQMVVSSPYIIANEAKKCMKKSVKKPSKYDTSLSKYSPSRYIGSTSDAFYKKLTEYVERIRIISLLKRIRMVMALMNLKYMSAVIEPGESVGLLAAESIGEPSTQMTLNTFHFTSFGAKNVTLGIPRLLEIIMTASDHIQTSMMTLPLKDNVSDSMSKRICCQLSNTEEYEVSTKVIEKRILLRFIKGMKKAIQKVLKASVKGIAEEREEADAIIGVELGSFENGEIRNGEIDYLDNPSSRIVMGQPVHNGTGSFDVLLPINS</sequence>
<evidence type="ECO:0000256" key="3">
    <source>
        <dbReference type="ARBA" id="ARBA00022478"/>
    </source>
</evidence>
<keyword evidence="3" id="KW-0240">DNA-directed RNA polymerase</keyword>
<keyword evidence="6" id="KW-0804">Transcription</keyword>
<dbReference type="AlphaFoldDB" id="A0A1Y2AQZ9"/>
<evidence type="ECO:0000256" key="1">
    <source>
        <dbReference type="ARBA" id="ARBA00006460"/>
    </source>
</evidence>
<evidence type="ECO:0000259" key="7">
    <source>
        <dbReference type="Pfam" id="PF04998"/>
    </source>
</evidence>
<dbReference type="Pfam" id="PF04998">
    <property type="entry name" value="RNA_pol_Rpb1_5"/>
    <property type="match status" value="1"/>
</dbReference>
<gene>
    <name evidence="9" type="ORF">LY90DRAFT_514320</name>
</gene>
<dbReference type="EC" id="2.7.7.6" evidence="2"/>
<dbReference type="Gene3D" id="1.10.132.30">
    <property type="match status" value="1"/>
</dbReference>
<keyword evidence="4" id="KW-0808">Transferase</keyword>
<evidence type="ECO:0000313" key="10">
    <source>
        <dbReference type="Proteomes" id="UP000193920"/>
    </source>
</evidence>
<dbReference type="SUPFAM" id="SSF64484">
    <property type="entry name" value="beta and beta-prime subunits of DNA dependent RNA-polymerase"/>
    <property type="match status" value="1"/>
</dbReference>
<dbReference type="PANTHER" id="PTHR19376">
    <property type="entry name" value="DNA-DIRECTED RNA POLYMERASE"/>
    <property type="match status" value="1"/>
</dbReference>
<dbReference type="InterPro" id="IPR007081">
    <property type="entry name" value="RNA_pol_Rpb1_5"/>
</dbReference>
<dbReference type="GO" id="GO:0003677">
    <property type="term" value="F:DNA binding"/>
    <property type="evidence" value="ECO:0007669"/>
    <property type="project" value="InterPro"/>
</dbReference>
<accession>A0A1Y2AQZ9</accession>